<keyword evidence="4" id="KW-0238">DNA-binding</keyword>
<dbReference type="Gene3D" id="1.10.10.10">
    <property type="entry name" value="Winged helix-like DNA-binding domain superfamily/Winged helix DNA-binding domain"/>
    <property type="match status" value="1"/>
</dbReference>
<evidence type="ECO:0000259" key="7">
    <source>
        <dbReference type="Pfam" id="PF08281"/>
    </source>
</evidence>
<sequence length="164" mass="18162">MARGRAGDARAYDALLGETAVWLGRYFQRRLPAAHVEDAVQETLIALHHRRHDFDCSQPLRPWLAAIARFKWVDRLRLMEREKTPVPCDSHVASHEIDVLSCHAVSGLLGQLRPAQAEAIRLVKIDGLSIMEASAATGQSQSLIKINIHRGLKRMAAGCLALAD</sequence>
<keyword evidence="9" id="KW-1185">Reference proteome</keyword>
<proteinExistence type="inferred from homology"/>
<keyword evidence="3" id="KW-0731">Sigma factor</keyword>
<dbReference type="Pfam" id="PF04542">
    <property type="entry name" value="Sigma70_r2"/>
    <property type="match status" value="1"/>
</dbReference>
<comment type="caution">
    <text evidence="8">The sequence shown here is derived from an EMBL/GenBank/DDBJ whole genome shotgun (WGS) entry which is preliminary data.</text>
</comment>
<dbReference type="InterPro" id="IPR039425">
    <property type="entry name" value="RNA_pol_sigma-70-like"/>
</dbReference>
<name>A0A255Y800_9SPHN</name>
<protein>
    <submittedName>
        <fullName evidence="8">RNA polymerase subunit sigma-24</fullName>
    </submittedName>
</protein>
<comment type="similarity">
    <text evidence="1">Belongs to the sigma-70 factor family. ECF subfamily.</text>
</comment>
<dbReference type="GO" id="GO:0006352">
    <property type="term" value="P:DNA-templated transcription initiation"/>
    <property type="evidence" value="ECO:0007669"/>
    <property type="project" value="InterPro"/>
</dbReference>
<dbReference type="InterPro" id="IPR013325">
    <property type="entry name" value="RNA_pol_sigma_r2"/>
</dbReference>
<feature type="domain" description="RNA polymerase sigma factor 70 region 4 type 2" evidence="7">
    <location>
        <begin position="106"/>
        <end position="155"/>
    </location>
</feature>
<keyword evidence="2" id="KW-0805">Transcription regulation</keyword>
<dbReference type="InterPro" id="IPR013324">
    <property type="entry name" value="RNA_pol_sigma_r3/r4-like"/>
</dbReference>
<accession>A0A255Y800</accession>
<dbReference type="AlphaFoldDB" id="A0A255Y800"/>
<evidence type="ECO:0000256" key="2">
    <source>
        <dbReference type="ARBA" id="ARBA00023015"/>
    </source>
</evidence>
<dbReference type="Proteomes" id="UP000216991">
    <property type="component" value="Unassembled WGS sequence"/>
</dbReference>
<evidence type="ECO:0000256" key="3">
    <source>
        <dbReference type="ARBA" id="ARBA00023082"/>
    </source>
</evidence>
<dbReference type="PANTHER" id="PTHR43133">
    <property type="entry name" value="RNA POLYMERASE ECF-TYPE SIGMA FACTO"/>
    <property type="match status" value="1"/>
</dbReference>
<feature type="domain" description="RNA polymerase sigma-70 region 2" evidence="6">
    <location>
        <begin position="28"/>
        <end position="77"/>
    </location>
</feature>
<reference evidence="8 9" key="1">
    <citation type="submission" date="2017-07" db="EMBL/GenBank/DDBJ databases">
        <title>Sandarakinorhabdus cyanobacteriorum sp. nov., a novel bacterium isolated from cyanobacterial aggregates in a eutrophic lake.</title>
        <authorList>
            <person name="Cai H."/>
        </authorList>
    </citation>
    <scope>NUCLEOTIDE SEQUENCE [LARGE SCALE GENOMIC DNA]</scope>
    <source>
        <strain evidence="8 9">TH057</strain>
    </source>
</reference>
<evidence type="ECO:0000313" key="9">
    <source>
        <dbReference type="Proteomes" id="UP000216991"/>
    </source>
</evidence>
<evidence type="ECO:0000256" key="4">
    <source>
        <dbReference type="ARBA" id="ARBA00023125"/>
    </source>
</evidence>
<evidence type="ECO:0000313" key="8">
    <source>
        <dbReference type="EMBL" id="OYQ25352.1"/>
    </source>
</evidence>
<dbReference type="SUPFAM" id="SSF88659">
    <property type="entry name" value="Sigma3 and sigma4 domains of RNA polymerase sigma factors"/>
    <property type="match status" value="1"/>
</dbReference>
<dbReference type="Gene3D" id="1.10.1740.10">
    <property type="match status" value="1"/>
</dbReference>
<dbReference type="InterPro" id="IPR036388">
    <property type="entry name" value="WH-like_DNA-bd_sf"/>
</dbReference>
<dbReference type="SUPFAM" id="SSF88946">
    <property type="entry name" value="Sigma2 domain of RNA polymerase sigma factors"/>
    <property type="match status" value="1"/>
</dbReference>
<evidence type="ECO:0000259" key="6">
    <source>
        <dbReference type="Pfam" id="PF04542"/>
    </source>
</evidence>
<dbReference type="InterPro" id="IPR007627">
    <property type="entry name" value="RNA_pol_sigma70_r2"/>
</dbReference>
<gene>
    <name evidence="8" type="ORF">CHU93_13715</name>
</gene>
<dbReference type="GO" id="GO:0003677">
    <property type="term" value="F:DNA binding"/>
    <property type="evidence" value="ECO:0007669"/>
    <property type="project" value="UniProtKB-KW"/>
</dbReference>
<dbReference type="EMBL" id="NOXT01000122">
    <property type="protein sequence ID" value="OYQ25352.1"/>
    <property type="molecule type" value="Genomic_DNA"/>
</dbReference>
<dbReference type="PANTHER" id="PTHR43133:SF58">
    <property type="entry name" value="ECF RNA POLYMERASE SIGMA FACTOR SIGD"/>
    <property type="match status" value="1"/>
</dbReference>
<evidence type="ECO:0000256" key="5">
    <source>
        <dbReference type="ARBA" id="ARBA00023163"/>
    </source>
</evidence>
<dbReference type="OrthoDB" id="7041663at2"/>
<evidence type="ECO:0000256" key="1">
    <source>
        <dbReference type="ARBA" id="ARBA00010641"/>
    </source>
</evidence>
<keyword evidence="5" id="KW-0804">Transcription</keyword>
<dbReference type="InterPro" id="IPR013249">
    <property type="entry name" value="RNA_pol_sigma70_r4_t2"/>
</dbReference>
<dbReference type="GO" id="GO:0016987">
    <property type="term" value="F:sigma factor activity"/>
    <property type="evidence" value="ECO:0007669"/>
    <property type="project" value="UniProtKB-KW"/>
</dbReference>
<organism evidence="8 9">
    <name type="scientific">Sandarakinorhabdus cyanobacteriorum</name>
    <dbReference type="NCBI Taxonomy" id="1981098"/>
    <lineage>
        <taxon>Bacteria</taxon>
        <taxon>Pseudomonadati</taxon>
        <taxon>Pseudomonadota</taxon>
        <taxon>Alphaproteobacteria</taxon>
        <taxon>Sphingomonadales</taxon>
        <taxon>Sphingosinicellaceae</taxon>
        <taxon>Sandarakinorhabdus</taxon>
    </lineage>
</organism>
<dbReference type="Pfam" id="PF08281">
    <property type="entry name" value="Sigma70_r4_2"/>
    <property type="match status" value="1"/>
</dbReference>